<evidence type="ECO:0000313" key="2">
    <source>
        <dbReference type="Proteomes" id="UP000789845"/>
    </source>
</evidence>
<name>A0A9C7GA78_9BACI</name>
<dbReference type="AlphaFoldDB" id="A0A9C7GA78"/>
<dbReference type="Proteomes" id="UP000789845">
    <property type="component" value="Unassembled WGS sequence"/>
</dbReference>
<reference evidence="1" key="1">
    <citation type="submission" date="2021-10" db="EMBL/GenBank/DDBJ databases">
        <authorList>
            <person name="Criscuolo A."/>
        </authorList>
    </citation>
    <scope>NUCLEOTIDE SEQUENCE</scope>
    <source>
        <strain evidence="1">CIP111885</strain>
    </source>
</reference>
<sequence length="288" mass="34517">MVEIIFQNKEDVNKLYSKLVSKILFCDEILLFEERQTIKINVGLLDEHFKVMVTDVFYEFILKSKRDDWLRKILSEQFYYEDFDVQQQILEIIYSIIDGENEELAELIGDQFEEIAVKDAVSDLLQDSNIAFSFEAFVKFRLRGYIEKLLKYVEIAIDEYKMEQEYQVFIQTLREFLHSRQERVHQLHLVYDEEPTFFNEKFEEIKKSELTRMIDRKLLSNHPVYVDSVTIAPLLSIAPKQIYIYTSNSDEPLIRTLKNIFEERVIVKSIQLFEKARNFTLEKVNENR</sequence>
<dbReference type="Pfam" id="PF08812">
    <property type="entry name" value="YtxC"/>
    <property type="match status" value="1"/>
</dbReference>
<dbReference type="EMBL" id="CAKJTG010000013">
    <property type="protein sequence ID" value="CAG9608856.1"/>
    <property type="molecule type" value="Genomic_DNA"/>
</dbReference>
<keyword evidence="2" id="KW-1185">Reference proteome</keyword>
<comment type="caution">
    <text evidence="1">The sequence shown here is derived from an EMBL/GenBank/DDBJ whole genome shotgun (WGS) entry which is preliminary data.</text>
</comment>
<dbReference type="RefSeq" id="WP_230497100.1">
    <property type="nucleotide sequence ID" value="NZ_CAKJTG010000013.1"/>
</dbReference>
<evidence type="ECO:0008006" key="3">
    <source>
        <dbReference type="Google" id="ProtNLM"/>
    </source>
</evidence>
<evidence type="ECO:0000313" key="1">
    <source>
        <dbReference type="EMBL" id="CAG9608856.1"/>
    </source>
</evidence>
<protein>
    <recommendedName>
        <fullName evidence="3">Sporulation protein YtxC</fullName>
    </recommendedName>
</protein>
<proteinExistence type="predicted"/>
<organism evidence="1 2">
    <name type="scientific">Pseudoneobacillus rhizosphaerae</name>
    <dbReference type="NCBI Taxonomy" id="2880968"/>
    <lineage>
        <taxon>Bacteria</taxon>
        <taxon>Bacillati</taxon>
        <taxon>Bacillota</taxon>
        <taxon>Bacilli</taxon>
        <taxon>Bacillales</taxon>
        <taxon>Bacillaceae</taxon>
        <taxon>Pseudoneobacillus</taxon>
    </lineage>
</organism>
<gene>
    <name evidence="1" type="ORF">NEOCIP111885_02574</name>
</gene>
<accession>A0A9C7GA78</accession>
<dbReference type="InterPro" id="IPR014199">
    <property type="entry name" value="Spore_YtxC"/>
</dbReference>